<keyword evidence="9" id="KW-1133">Transmembrane helix</keyword>
<dbReference type="EMBL" id="QZEY01000030">
    <property type="protein sequence ID" value="RJL20534.1"/>
    <property type="molecule type" value="Genomic_DNA"/>
</dbReference>
<dbReference type="PANTHER" id="PTHR43289:SF6">
    <property type="entry name" value="SERINE_THREONINE-PROTEIN KINASE NEKL-3"/>
    <property type="match status" value="1"/>
</dbReference>
<gene>
    <name evidence="11" type="ORF">D5H75_39380</name>
</gene>
<dbReference type="Pfam" id="PF00069">
    <property type="entry name" value="Pkinase"/>
    <property type="match status" value="1"/>
</dbReference>
<evidence type="ECO:0000256" key="6">
    <source>
        <dbReference type="ARBA" id="ARBA00022840"/>
    </source>
</evidence>
<keyword evidence="5 11" id="KW-0418">Kinase</keyword>
<name>A0A3A3ZZB7_9ACTN</name>
<keyword evidence="4 7" id="KW-0547">Nucleotide-binding</keyword>
<feature type="domain" description="Protein kinase" evidence="10">
    <location>
        <begin position="17"/>
        <end position="284"/>
    </location>
</feature>
<evidence type="ECO:0000256" key="1">
    <source>
        <dbReference type="ARBA" id="ARBA00012513"/>
    </source>
</evidence>
<dbReference type="CDD" id="cd14014">
    <property type="entry name" value="STKc_PknB_like"/>
    <property type="match status" value="1"/>
</dbReference>
<dbReference type="GO" id="GO:0005524">
    <property type="term" value="F:ATP binding"/>
    <property type="evidence" value="ECO:0007669"/>
    <property type="project" value="UniProtKB-UniRule"/>
</dbReference>
<dbReference type="PROSITE" id="PS00107">
    <property type="entry name" value="PROTEIN_KINASE_ATP"/>
    <property type="match status" value="1"/>
</dbReference>
<accession>A0A3A3ZZB7</accession>
<dbReference type="AlphaFoldDB" id="A0A3A3ZZB7"/>
<feature type="transmembrane region" description="Helical" evidence="9">
    <location>
        <begin position="338"/>
        <end position="358"/>
    </location>
</feature>
<evidence type="ECO:0000256" key="5">
    <source>
        <dbReference type="ARBA" id="ARBA00022777"/>
    </source>
</evidence>
<dbReference type="PROSITE" id="PS50011">
    <property type="entry name" value="PROTEIN_KINASE_DOM"/>
    <property type="match status" value="1"/>
</dbReference>
<keyword evidence="3" id="KW-0808">Transferase</keyword>
<dbReference type="SMART" id="SM00220">
    <property type="entry name" value="S_TKc"/>
    <property type="match status" value="1"/>
</dbReference>
<dbReference type="PANTHER" id="PTHR43289">
    <property type="entry name" value="MITOGEN-ACTIVATED PROTEIN KINASE KINASE KINASE 20-RELATED"/>
    <property type="match status" value="1"/>
</dbReference>
<dbReference type="InterPro" id="IPR008271">
    <property type="entry name" value="Ser/Thr_kinase_AS"/>
</dbReference>
<dbReference type="PROSITE" id="PS00108">
    <property type="entry name" value="PROTEIN_KINASE_ST"/>
    <property type="match status" value="1"/>
</dbReference>
<keyword evidence="9" id="KW-0472">Membrane</keyword>
<dbReference type="Proteomes" id="UP000265768">
    <property type="component" value="Unassembled WGS sequence"/>
</dbReference>
<comment type="caution">
    <text evidence="11">The sequence shown here is derived from an EMBL/GenBank/DDBJ whole genome shotgun (WGS) entry which is preliminary data.</text>
</comment>
<dbReference type="RefSeq" id="WP_119931738.1">
    <property type="nucleotide sequence ID" value="NZ_QZEY01000030.1"/>
</dbReference>
<dbReference type="InterPro" id="IPR000719">
    <property type="entry name" value="Prot_kinase_dom"/>
</dbReference>
<dbReference type="FunFam" id="1.10.510.10:FF:000021">
    <property type="entry name" value="Serine/threonine protein kinase"/>
    <property type="match status" value="1"/>
</dbReference>
<keyword evidence="12" id="KW-1185">Reference proteome</keyword>
<dbReference type="Gene3D" id="1.10.510.10">
    <property type="entry name" value="Transferase(Phosphotransferase) domain 1"/>
    <property type="match status" value="1"/>
</dbReference>
<dbReference type="EC" id="2.7.11.1" evidence="1"/>
<evidence type="ECO:0000313" key="11">
    <source>
        <dbReference type="EMBL" id="RJL20534.1"/>
    </source>
</evidence>
<dbReference type="InterPro" id="IPR017441">
    <property type="entry name" value="Protein_kinase_ATP_BS"/>
</dbReference>
<evidence type="ECO:0000256" key="9">
    <source>
        <dbReference type="SAM" id="Phobius"/>
    </source>
</evidence>
<reference evidence="11 12" key="1">
    <citation type="submission" date="2018-09" db="EMBL/GenBank/DDBJ databases">
        <title>YIM 75507 draft genome.</title>
        <authorList>
            <person name="Tang S."/>
            <person name="Feng Y."/>
        </authorList>
    </citation>
    <scope>NUCLEOTIDE SEQUENCE [LARGE SCALE GENOMIC DNA]</scope>
    <source>
        <strain evidence="11 12">YIM 75507</strain>
    </source>
</reference>
<keyword evidence="9" id="KW-0812">Transmembrane</keyword>
<proteinExistence type="predicted"/>
<protein>
    <recommendedName>
        <fullName evidence="1">non-specific serine/threonine protein kinase</fullName>
        <ecNumber evidence="1">2.7.11.1</ecNumber>
    </recommendedName>
</protein>
<sequence length="536" mass="57043">MSELFGKSLIGTRVGDYLVQDLVGQGGMSMVFRARDERLGRQVALKVLAPQLALDTRFRQRFVRESRTVAGIDHPNIIPIFEAGEADGLLFIAMRYVEGRDLRGLLDHEGPPPVARANRLLSQVASALDSAHQQGLVHRDVKPANILIAGGAGTGEPEHVYLTDFGLTKSTYSLAGLTSQGQFLGTPRYVAPEQITGQPVDGRSDLYALGCVAYEVLTGVPPFQRDSELALLYAHVSDDPAPVTSHRPDLPPSVDLVMARALAKSPVERYGTCREFVAALRDAISGEDFTGLAAYRPAGHPVDTRPPLGSSTHPSHPRAPSAPAPRPAARIRLTRGRLAGVAFAVLAVIALGVAFLTLRGGGGNVWKKYPSTVAAPFTFSYPGGWEARTHADLFAVASPAAEEFERLFTTPIAGDWTSVNGLISQEPARAQGVYTGVSDSLNLSDSSENLQESLKSLMPGEVGYAGAPVPVTVGGHPAFRIDGVVSDPKAGGRLDFFAYVVQRPGAPAAFLTFFCAPASCDRPLFDRMISGAVIGQ</sequence>
<feature type="binding site" evidence="7">
    <location>
        <position position="46"/>
    </location>
    <ligand>
        <name>ATP</name>
        <dbReference type="ChEBI" id="CHEBI:30616"/>
    </ligand>
</feature>
<dbReference type="OrthoDB" id="9762169at2"/>
<dbReference type="Gene3D" id="3.30.200.20">
    <property type="entry name" value="Phosphorylase Kinase, domain 1"/>
    <property type="match status" value="1"/>
</dbReference>
<evidence type="ECO:0000256" key="3">
    <source>
        <dbReference type="ARBA" id="ARBA00022679"/>
    </source>
</evidence>
<keyword evidence="2 11" id="KW-0723">Serine/threonine-protein kinase</keyword>
<evidence type="ECO:0000256" key="2">
    <source>
        <dbReference type="ARBA" id="ARBA00022527"/>
    </source>
</evidence>
<feature type="region of interest" description="Disordered" evidence="8">
    <location>
        <begin position="300"/>
        <end position="326"/>
    </location>
</feature>
<evidence type="ECO:0000256" key="8">
    <source>
        <dbReference type="SAM" id="MobiDB-lite"/>
    </source>
</evidence>
<evidence type="ECO:0000313" key="12">
    <source>
        <dbReference type="Proteomes" id="UP000265768"/>
    </source>
</evidence>
<organism evidence="11 12">
    <name type="scientific">Bailinhaonella thermotolerans</name>
    <dbReference type="NCBI Taxonomy" id="1070861"/>
    <lineage>
        <taxon>Bacteria</taxon>
        <taxon>Bacillati</taxon>
        <taxon>Actinomycetota</taxon>
        <taxon>Actinomycetes</taxon>
        <taxon>Streptosporangiales</taxon>
        <taxon>Streptosporangiaceae</taxon>
        <taxon>Bailinhaonella</taxon>
    </lineage>
</organism>
<evidence type="ECO:0000256" key="4">
    <source>
        <dbReference type="ARBA" id="ARBA00022741"/>
    </source>
</evidence>
<dbReference type="InterPro" id="IPR011009">
    <property type="entry name" value="Kinase-like_dom_sf"/>
</dbReference>
<dbReference type="SUPFAM" id="SSF56112">
    <property type="entry name" value="Protein kinase-like (PK-like)"/>
    <property type="match status" value="1"/>
</dbReference>
<dbReference type="GO" id="GO:0004674">
    <property type="term" value="F:protein serine/threonine kinase activity"/>
    <property type="evidence" value="ECO:0007669"/>
    <property type="project" value="UniProtKB-KW"/>
</dbReference>
<evidence type="ECO:0000259" key="10">
    <source>
        <dbReference type="PROSITE" id="PS50011"/>
    </source>
</evidence>
<evidence type="ECO:0000256" key="7">
    <source>
        <dbReference type="PROSITE-ProRule" id="PRU10141"/>
    </source>
</evidence>
<keyword evidence="6 7" id="KW-0067">ATP-binding</keyword>